<evidence type="ECO:0000313" key="2">
    <source>
        <dbReference type="EMBL" id="MED6137360.1"/>
    </source>
</evidence>
<proteinExistence type="predicted"/>
<feature type="compositionally biased region" description="Polar residues" evidence="1">
    <location>
        <begin position="100"/>
        <end position="109"/>
    </location>
</feature>
<gene>
    <name evidence="2" type="ORF">PIB30_064354</name>
</gene>
<name>A0ABU6SMW2_9FABA</name>
<evidence type="ECO:0000313" key="3">
    <source>
        <dbReference type="Proteomes" id="UP001341840"/>
    </source>
</evidence>
<keyword evidence="3" id="KW-1185">Reference proteome</keyword>
<protein>
    <submittedName>
        <fullName evidence="2">Uncharacterized protein</fullName>
    </submittedName>
</protein>
<feature type="region of interest" description="Disordered" evidence="1">
    <location>
        <begin position="96"/>
        <end position="128"/>
    </location>
</feature>
<sequence>MNTASQPLPYNDLDDMKLMTFTFGLGDEQRDEIIIVEVGKDVKVEASLEFKELKEIKESHWMWDKCKKKSKGTHEVEVEKKATKPKASNVVIKDSRKLELNNSTNNPITKENDCTLKLHNNKPHNNKEMEAYLAEDTSKWN</sequence>
<dbReference type="EMBL" id="JASCZI010061041">
    <property type="protein sequence ID" value="MED6137360.1"/>
    <property type="molecule type" value="Genomic_DNA"/>
</dbReference>
<dbReference type="Proteomes" id="UP001341840">
    <property type="component" value="Unassembled WGS sequence"/>
</dbReference>
<accession>A0ABU6SMW2</accession>
<reference evidence="2 3" key="1">
    <citation type="journal article" date="2023" name="Plants (Basel)">
        <title>Bridging the Gap: Combining Genomics and Transcriptomics Approaches to Understand Stylosanthes scabra, an Orphan Legume from the Brazilian Caatinga.</title>
        <authorList>
            <person name="Ferreira-Neto J.R.C."/>
            <person name="da Silva M.D."/>
            <person name="Binneck E."/>
            <person name="de Melo N.F."/>
            <person name="da Silva R.H."/>
            <person name="de Melo A.L.T.M."/>
            <person name="Pandolfi V."/>
            <person name="Bustamante F.O."/>
            <person name="Brasileiro-Vidal A.C."/>
            <person name="Benko-Iseppon A.M."/>
        </authorList>
    </citation>
    <scope>NUCLEOTIDE SEQUENCE [LARGE SCALE GENOMIC DNA]</scope>
    <source>
        <tissue evidence="2">Leaves</tissue>
    </source>
</reference>
<evidence type="ECO:0000256" key="1">
    <source>
        <dbReference type="SAM" id="MobiDB-lite"/>
    </source>
</evidence>
<organism evidence="2 3">
    <name type="scientific">Stylosanthes scabra</name>
    <dbReference type="NCBI Taxonomy" id="79078"/>
    <lineage>
        <taxon>Eukaryota</taxon>
        <taxon>Viridiplantae</taxon>
        <taxon>Streptophyta</taxon>
        <taxon>Embryophyta</taxon>
        <taxon>Tracheophyta</taxon>
        <taxon>Spermatophyta</taxon>
        <taxon>Magnoliopsida</taxon>
        <taxon>eudicotyledons</taxon>
        <taxon>Gunneridae</taxon>
        <taxon>Pentapetalae</taxon>
        <taxon>rosids</taxon>
        <taxon>fabids</taxon>
        <taxon>Fabales</taxon>
        <taxon>Fabaceae</taxon>
        <taxon>Papilionoideae</taxon>
        <taxon>50 kb inversion clade</taxon>
        <taxon>dalbergioids sensu lato</taxon>
        <taxon>Dalbergieae</taxon>
        <taxon>Pterocarpus clade</taxon>
        <taxon>Stylosanthes</taxon>
    </lineage>
</organism>
<comment type="caution">
    <text evidence="2">The sequence shown here is derived from an EMBL/GenBank/DDBJ whole genome shotgun (WGS) entry which is preliminary data.</text>
</comment>